<feature type="transmembrane region" description="Helical" evidence="1">
    <location>
        <begin position="161"/>
        <end position="183"/>
    </location>
</feature>
<dbReference type="InterPro" id="IPR010380">
    <property type="entry name" value="DUF975"/>
</dbReference>
<dbReference type="Proteomes" id="UP001300604">
    <property type="component" value="Chromosome"/>
</dbReference>
<name>A0AA97D7W1_9FIRM</name>
<dbReference type="PANTHER" id="PTHR40076">
    <property type="entry name" value="MEMBRANE PROTEIN-RELATED"/>
    <property type="match status" value="1"/>
</dbReference>
<feature type="transmembrane region" description="Helical" evidence="1">
    <location>
        <begin position="270"/>
        <end position="296"/>
    </location>
</feature>
<reference evidence="2 3" key="1">
    <citation type="submission" date="2024-06" db="EMBL/GenBank/DDBJ databases">
        <title>Caproicibacterium argilliputei sp. nov, a novel caproic acid producing anaerobic bacterium isolated from pit mud.</title>
        <authorList>
            <person name="Xia S."/>
        </authorList>
    </citation>
    <scope>NUCLEOTIDE SEQUENCE [LARGE SCALE GENOMIC DNA]</scope>
    <source>
        <strain evidence="2 3">ZCY20-5</strain>
    </source>
</reference>
<evidence type="ECO:0000256" key="1">
    <source>
        <dbReference type="SAM" id="Phobius"/>
    </source>
</evidence>
<keyword evidence="1" id="KW-0812">Transmembrane</keyword>
<reference evidence="3" key="2">
    <citation type="submission" date="2024-06" db="EMBL/GenBank/DDBJ databases">
        <title>Caproicibacterium argilliputei sp. nov, a novel caproic acid producing anaerobic bacterium isolated from pit mud.</title>
        <authorList>
            <person name="Zeng C."/>
        </authorList>
    </citation>
    <scope>NUCLEOTIDE SEQUENCE [LARGE SCALE GENOMIC DNA]</scope>
    <source>
        <strain evidence="3">ZCY20-5</strain>
    </source>
</reference>
<keyword evidence="1" id="KW-0472">Membrane</keyword>
<dbReference type="KEGG" id="carl:PXC00_13555"/>
<gene>
    <name evidence="2" type="ORF">PXC00_13555</name>
</gene>
<dbReference type="Pfam" id="PF06161">
    <property type="entry name" value="DUF975"/>
    <property type="match status" value="1"/>
</dbReference>
<dbReference type="EMBL" id="CP135996">
    <property type="protein sequence ID" value="WOC32195.1"/>
    <property type="molecule type" value="Genomic_DNA"/>
</dbReference>
<proteinExistence type="predicted"/>
<keyword evidence="1" id="KW-1133">Transmembrane helix</keyword>
<feature type="transmembrane region" description="Helical" evidence="1">
    <location>
        <begin position="21"/>
        <end position="48"/>
    </location>
</feature>
<keyword evidence="3" id="KW-1185">Reference proteome</keyword>
<feature type="transmembrane region" description="Helical" evidence="1">
    <location>
        <begin position="221"/>
        <end position="250"/>
    </location>
</feature>
<evidence type="ECO:0000313" key="2">
    <source>
        <dbReference type="EMBL" id="WOC32195.1"/>
    </source>
</evidence>
<protein>
    <submittedName>
        <fullName evidence="2">DUF975 family protein</fullName>
    </submittedName>
</protein>
<reference evidence="3" key="3">
    <citation type="submission" date="2024-06" db="EMBL/GenBank/DDBJ databases">
        <authorList>
            <person name="Zeng C."/>
        </authorList>
    </citation>
    <scope>NUCLEOTIDE SEQUENCE [LARGE SCALE GENOMIC DNA]</scope>
    <source>
        <strain evidence="3">ZCY20-5</strain>
    </source>
</reference>
<accession>A0AA97D7W1</accession>
<sequence>MVWQRSILKSNAKVSLRGQYGVSFGVSILRSLISGAASFLLLLILMLLAPSALNECLQALFYAAQDRSTLLTQSLLVPLSRLLLLTVAAAVCTLFLKSAVTVGSARFFLHKRFGDTHVSTLFTGFQQRWVHTVGVLFVTGLIAGIWEVLGNAISRSLQRQQVPALDIVASIIAIAGLVATIYFEIRYSYVDFLLADNPNLGNGRARTISNLLTQGEKGRVFLFYLSFIGWYLLAALASVIILTCTIMHALYGSLSGMMDPYTSYMPYLQILSSLASVLPALLFCVLLEWVLFSLILPYVQSARAELYIFVRDRALNAGLLNPAELNLPVPAPQAPPQQPPVC</sequence>
<organism evidence="2 3">
    <name type="scientific">Caproicibacterium argilliputei</name>
    <dbReference type="NCBI Taxonomy" id="3030016"/>
    <lineage>
        <taxon>Bacteria</taxon>
        <taxon>Bacillati</taxon>
        <taxon>Bacillota</taxon>
        <taxon>Clostridia</taxon>
        <taxon>Eubacteriales</taxon>
        <taxon>Oscillospiraceae</taxon>
        <taxon>Caproicibacterium</taxon>
    </lineage>
</organism>
<dbReference type="AlphaFoldDB" id="A0AA97D7W1"/>
<feature type="transmembrane region" description="Helical" evidence="1">
    <location>
        <begin position="129"/>
        <end position="149"/>
    </location>
</feature>
<evidence type="ECO:0000313" key="3">
    <source>
        <dbReference type="Proteomes" id="UP001300604"/>
    </source>
</evidence>
<dbReference type="RefSeq" id="WP_275844254.1">
    <property type="nucleotide sequence ID" value="NZ_CP135996.1"/>
</dbReference>
<feature type="transmembrane region" description="Helical" evidence="1">
    <location>
        <begin position="82"/>
        <end position="109"/>
    </location>
</feature>
<dbReference type="PANTHER" id="PTHR40076:SF1">
    <property type="entry name" value="MEMBRANE PROTEIN"/>
    <property type="match status" value="1"/>
</dbReference>